<name>A0A3S9XA95_9GAMM</name>
<dbReference type="KEGG" id="emo:DM558_00405"/>
<dbReference type="Pfam" id="PF12236">
    <property type="entry name" value="Head-tail_con"/>
    <property type="match status" value="1"/>
</dbReference>
<evidence type="ECO:0000256" key="2">
    <source>
        <dbReference type="ARBA" id="ARBA00022612"/>
    </source>
</evidence>
<reference evidence="5" key="1">
    <citation type="submission" date="2018-06" db="EMBL/GenBank/DDBJ databases">
        <title>Complete genome of Pseudomonas insecticola strain QZS01.</title>
        <authorList>
            <person name="Wang J."/>
            <person name="Su Q."/>
        </authorList>
    </citation>
    <scope>NUCLEOTIDE SEQUENCE [LARGE SCALE GENOMIC DNA]</scope>
    <source>
        <strain evidence="5">QZS01</strain>
    </source>
</reference>
<keyword evidence="2" id="KW-1188">Viral release from host cell</keyword>
<sequence>MTDNKLANKVVNRLGQLKAARKPHEKVWKECFDYSFPVRGVGIDDTFSTTDDIQRKKSRLFDSTLTDAAKTQASAIISGLTPANALWFGLTVNEANEEEARWLDQSANTIWRNIHNANFDSAAYEGMLDLMAAGWFALYIDQDQKEGGFNFQLWPLATVYCDSTRADGVIDIVYRCYELTAEQVVNTFEEASEKIKKQAEREPNAKLKLIHAIYPRNDGKVGEKAEKMPIASVHVLENDKELLRESGYNEMPVVVPRWMLIPQSVYTISPVSDALPDAKTLNEIKKLELANADLAISGMWIAEDDGVLNPRTITVGARKIIVANSVDSMKPLQSGANFNVSFTQCEQLQAAIRKIMLADQLQPKDSPAMTATEVNMRQQLIRQLLGPIYGRMQSEYLQPLIDRCFGIAFRAGILGDPPESLPDKFIGIKYVSPLARAQKFEEVTAIQNFVAMTMQSAQVNQEVLDNIDFDKAARFTGEALGVPSEIIRPEQDVTELRQARAEAQAKAQADAMANQALQTGADEFAKAGGQHMAQQVAENG</sequence>
<evidence type="ECO:0000256" key="3">
    <source>
        <dbReference type="ARBA" id="ARBA00023219"/>
    </source>
</evidence>
<comment type="subcellular location">
    <subcellularLocation>
        <location evidence="1">Virion</location>
    </subcellularLocation>
</comment>
<dbReference type="InterPro" id="IPR020991">
    <property type="entry name" value="Connector_podovirus"/>
</dbReference>
<evidence type="ECO:0000313" key="4">
    <source>
        <dbReference type="EMBL" id="AZS49330.1"/>
    </source>
</evidence>
<accession>A0A3S9XA95</accession>
<evidence type="ECO:0000256" key="1">
    <source>
        <dbReference type="ARBA" id="ARBA00004328"/>
    </source>
</evidence>
<dbReference type="EMBL" id="CP029822">
    <property type="protein sequence ID" value="AZS49330.1"/>
    <property type="molecule type" value="Genomic_DNA"/>
</dbReference>
<evidence type="ECO:0000313" key="5">
    <source>
        <dbReference type="Proteomes" id="UP000273143"/>
    </source>
</evidence>
<keyword evidence="5" id="KW-1185">Reference proteome</keyword>
<dbReference type="AlphaFoldDB" id="A0A3S9XA95"/>
<organism evidence="4 5">
    <name type="scientific">Entomomonas moraniae</name>
    <dbReference type="NCBI Taxonomy" id="2213226"/>
    <lineage>
        <taxon>Bacteria</taxon>
        <taxon>Pseudomonadati</taxon>
        <taxon>Pseudomonadota</taxon>
        <taxon>Gammaproteobacteria</taxon>
        <taxon>Pseudomonadales</taxon>
        <taxon>Pseudomonadaceae</taxon>
        <taxon>Entomomonas</taxon>
    </lineage>
</organism>
<proteinExistence type="predicted"/>
<protein>
    <submittedName>
        <fullName evidence="4">Phage tail protein</fullName>
    </submittedName>
</protein>
<dbReference type="Proteomes" id="UP000273143">
    <property type="component" value="Chromosome"/>
</dbReference>
<gene>
    <name evidence="4" type="ORF">DM558_00405</name>
</gene>
<keyword evidence="3" id="KW-0231">Viral genome packaging</keyword>
<dbReference type="RefSeq" id="WP_127161547.1">
    <property type="nucleotide sequence ID" value="NZ_CP029822.1"/>
</dbReference>